<gene>
    <name evidence="2" type="ORF">CH063_11617</name>
</gene>
<evidence type="ECO:0000313" key="2">
    <source>
        <dbReference type="EMBL" id="CCF41292.1"/>
    </source>
</evidence>
<dbReference type="EMBL" id="CACQ02004607">
    <property type="protein sequence ID" value="CCF41292.1"/>
    <property type="molecule type" value="Genomic_DNA"/>
</dbReference>
<organism evidence="2 3">
    <name type="scientific">Colletotrichum higginsianum (strain IMI 349063)</name>
    <name type="common">Crucifer anthracnose fungus</name>
    <dbReference type="NCBI Taxonomy" id="759273"/>
    <lineage>
        <taxon>Eukaryota</taxon>
        <taxon>Fungi</taxon>
        <taxon>Dikarya</taxon>
        <taxon>Ascomycota</taxon>
        <taxon>Pezizomycotina</taxon>
        <taxon>Sordariomycetes</taxon>
        <taxon>Hypocreomycetidae</taxon>
        <taxon>Glomerellales</taxon>
        <taxon>Glomerellaceae</taxon>
        <taxon>Colletotrichum</taxon>
        <taxon>Colletotrichum destructivum species complex</taxon>
    </lineage>
</organism>
<dbReference type="Proteomes" id="UP000007174">
    <property type="component" value="Unassembled WGS sequence"/>
</dbReference>
<proteinExistence type="predicted"/>
<name>H1VM39_COLHI</name>
<dbReference type="AlphaFoldDB" id="H1VM39"/>
<sequence>MMMRRVRDGFCLVMMQTRRDPGVLPRVTLTTWFGPHHFGMNSTRNGRTPCSQTRGKLAFSTIRHS</sequence>
<dbReference type="HOGENOM" id="CLU_2849581_0_0_1"/>
<protein>
    <submittedName>
        <fullName evidence="2">Uncharacterized protein</fullName>
    </submittedName>
</protein>
<evidence type="ECO:0000313" key="3">
    <source>
        <dbReference type="Proteomes" id="UP000007174"/>
    </source>
</evidence>
<reference evidence="3" key="1">
    <citation type="journal article" date="2012" name="Nat. Genet.">
        <title>Lifestyle transitions in plant pathogenic Colletotrichum fungi deciphered by genome and transcriptome analyses.</title>
        <authorList>
            <person name="O'Connell R.J."/>
            <person name="Thon M.R."/>
            <person name="Hacquard S."/>
            <person name="Amyotte S.G."/>
            <person name="Kleemann J."/>
            <person name="Torres M.F."/>
            <person name="Damm U."/>
            <person name="Buiate E.A."/>
            <person name="Epstein L."/>
            <person name="Alkan N."/>
            <person name="Altmueller J."/>
            <person name="Alvarado-Balderrama L."/>
            <person name="Bauser C.A."/>
            <person name="Becker C."/>
            <person name="Birren B.W."/>
            <person name="Chen Z."/>
            <person name="Choi J."/>
            <person name="Crouch J.A."/>
            <person name="Duvick J.P."/>
            <person name="Farman M.A."/>
            <person name="Gan P."/>
            <person name="Heiman D."/>
            <person name="Henrissat B."/>
            <person name="Howard R.J."/>
            <person name="Kabbage M."/>
            <person name="Koch C."/>
            <person name="Kracher B."/>
            <person name="Kubo Y."/>
            <person name="Law A.D."/>
            <person name="Lebrun M.-H."/>
            <person name="Lee Y.-H."/>
            <person name="Miyara I."/>
            <person name="Moore N."/>
            <person name="Neumann U."/>
            <person name="Nordstroem K."/>
            <person name="Panaccione D.G."/>
            <person name="Panstruga R."/>
            <person name="Place M."/>
            <person name="Proctor R.H."/>
            <person name="Prusky D."/>
            <person name="Rech G."/>
            <person name="Reinhardt R."/>
            <person name="Rollins J.A."/>
            <person name="Rounsley S."/>
            <person name="Schardl C.L."/>
            <person name="Schwartz D.C."/>
            <person name="Shenoy N."/>
            <person name="Shirasu K."/>
            <person name="Sikhakolli U.R."/>
            <person name="Stueber K."/>
            <person name="Sukno S.A."/>
            <person name="Sweigard J.A."/>
            <person name="Takano Y."/>
            <person name="Takahara H."/>
            <person name="Trail F."/>
            <person name="van der Does H.C."/>
            <person name="Voll L.M."/>
            <person name="Will I."/>
            <person name="Young S."/>
            <person name="Zeng Q."/>
            <person name="Zhang J."/>
            <person name="Zhou S."/>
            <person name="Dickman M.B."/>
            <person name="Schulze-Lefert P."/>
            <person name="Ver Loren van Themaat E."/>
            <person name="Ma L.-J."/>
            <person name="Vaillancourt L.J."/>
        </authorList>
    </citation>
    <scope>NUCLEOTIDE SEQUENCE [LARGE SCALE GENOMIC DNA]</scope>
    <source>
        <strain evidence="3">IMI 349063</strain>
    </source>
</reference>
<feature type="region of interest" description="Disordered" evidence="1">
    <location>
        <begin position="43"/>
        <end position="65"/>
    </location>
</feature>
<accession>H1VM39</accession>
<evidence type="ECO:0000256" key="1">
    <source>
        <dbReference type="SAM" id="MobiDB-lite"/>
    </source>
</evidence>
<feature type="compositionally biased region" description="Polar residues" evidence="1">
    <location>
        <begin position="43"/>
        <end position="54"/>
    </location>
</feature>